<reference evidence="2" key="2">
    <citation type="submission" date="2011-03" db="EMBL/GenBank/DDBJ databases">
        <title>Comparative genomics and transcriptomics of Neospora caninum and Toxoplasma gondii.</title>
        <authorList>
            <person name="Reid A.J."/>
            <person name="Sohal A."/>
            <person name="Harris D."/>
            <person name="Quail M."/>
            <person name="Sanders M."/>
            <person name="Berriman M."/>
            <person name="Wastling J.M."/>
            <person name="Pain A."/>
        </authorList>
    </citation>
    <scope>NUCLEOTIDE SEQUENCE</scope>
    <source>
        <strain evidence="2">Liverpool</strain>
    </source>
</reference>
<feature type="region of interest" description="Disordered" evidence="1">
    <location>
        <begin position="1"/>
        <end position="32"/>
    </location>
</feature>
<dbReference type="PANTHER" id="PTHR43393:SF3">
    <property type="entry name" value="LYSINE DECARBOXYLASE-LIKE PROTEIN"/>
    <property type="match status" value="1"/>
</dbReference>
<dbReference type="Gene3D" id="3.40.50.450">
    <property type="match status" value="1"/>
</dbReference>
<dbReference type="OrthoDB" id="414463at2759"/>
<reference evidence="4" key="3">
    <citation type="journal article" date="2012" name="PLoS Pathog.">
        <title>Comparative genomics of the apicomplexan parasites Toxoplasma gondii and Neospora caninum: Coccidia differing in host range and transmission strategy.</title>
        <authorList>
            <person name="Reid A.J."/>
            <person name="Vermont S.J."/>
            <person name="Cotton J.A."/>
            <person name="Harris D."/>
            <person name="Hill-Cawthorne G.A."/>
            <person name="Konen-Waisman S."/>
            <person name="Latham S.M."/>
            <person name="Mourier T."/>
            <person name="Norton R."/>
            <person name="Quail M.A."/>
            <person name="Sanders M."/>
            <person name="Shanmugam D."/>
            <person name="Sohal A."/>
            <person name="Wasmuth J.D."/>
            <person name="Brunk B."/>
            <person name="Grigg M.E."/>
            <person name="Howard J.C."/>
            <person name="Parkinson J."/>
            <person name="Roos D.S."/>
            <person name="Trees A.J."/>
            <person name="Berriman M."/>
            <person name="Pain A."/>
            <person name="Wastling J.M."/>
        </authorList>
    </citation>
    <scope>NUCLEOTIDE SEQUENCE [LARGE SCALE GENOMIC DNA]</scope>
    <source>
        <strain evidence="4">Liverpool</strain>
    </source>
</reference>
<evidence type="ECO:0000313" key="3">
    <source>
        <dbReference type="EMBL" id="CEL68176.1"/>
    </source>
</evidence>
<dbReference type="InParanoid" id="F0VB90"/>
<dbReference type="EMBL" id="LN714484">
    <property type="protein sequence ID" value="CEL68176.1"/>
    <property type="molecule type" value="Genomic_DNA"/>
</dbReference>
<evidence type="ECO:0000256" key="1">
    <source>
        <dbReference type="SAM" id="MobiDB-lite"/>
    </source>
</evidence>
<keyword evidence="4" id="KW-1185">Reference proteome</keyword>
<evidence type="ECO:0000313" key="4">
    <source>
        <dbReference type="Proteomes" id="UP000007494"/>
    </source>
</evidence>
<dbReference type="Pfam" id="PF03641">
    <property type="entry name" value="Lysine_decarbox"/>
    <property type="match status" value="1"/>
</dbReference>
<organism evidence="2 4">
    <name type="scientific">Neospora caninum (strain Liverpool)</name>
    <dbReference type="NCBI Taxonomy" id="572307"/>
    <lineage>
        <taxon>Eukaryota</taxon>
        <taxon>Sar</taxon>
        <taxon>Alveolata</taxon>
        <taxon>Apicomplexa</taxon>
        <taxon>Conoidasida</taxon>
        <taxon>Coccidia</taxon>
        <taxon>Eucoccidiorida</taxon>
        <taxon>Eimeriorina</taxon>
        <taxon>Sarcocystidae</taxon>
        <taxon>Neospora</taxon>
    </lineage>
</organism>
<evidence type="ECO:0000313" key="2">
    <source>
        <dbReference type="EMBL" id="CBZ50874.1"/>
    </source>
</evidence>
<dbReference type="eggNOG" id="ENOG502QT54">
    <property type="taxonomic scope" value="Eukaryota"/>
</dbReference>
<dbReference type="AlphaFoldDB" id="F0VB90"/>
<name>F0VB90_NEOCL</name>
<dbReference type="EMBL" id="FR823385">
    <property type="protein sequence ID" value="CBZ50874.1"/>
    <property type="molecule type" value="Genomic_DNA"/>
</dbReference>
<dbReference type="OMA" id="QQLVYCP"/>
<reference evidence="3" key="4">
    <citation type="journal article" date="2015" name="PLoS ONE">
        <title>Comprehensive Evaluation of Toxoplasma gondii VEG and Neospora caninum LIV Genomes with Tachyzoite Stage Transcriptome and Proteome Defines Novel Transcript Features.</title>
        <authorList>
            <person name="Ramaprasad A."/>
            <person name="Mourier T."/>
            <person name="Naeem R."/>
            <person name="Malas T.B."/>
            <person name="Moussa E."/>
            <person name="Panigrahi A."/>
            <person name="Vermont S.J."/>
            <person name="Otto T.D."/>
            <person name="Wastling J."/>
            <person name="Pain A."/>
        </authorList>
    </citation>
    <scope>NUCLEOTIDE SEQUENCE</scope>
    <source>
        <strain evidence="3">Liverpool</strain>
    </source>
</reference>
<sequence>MNATAQPEGSSQAMNGRSDTTDAVEDGKATKKSYSNNAWLQSRPARQVRMLCEYLEVRDRLRQHRILATFLVIGTARALTHDQWNKRMNAAMTLLRRLENDRKESDGAPVSDPEEVLAVEQEISHLRRLEWLCSFSEKVTRLTRRLAEWVLTDEARAAGKKILDEFPTPLDNAEEWGPESGSQSQQLVYCPVAICTGGGPGLMEAANKGASEVPGARTIGMGISLPFENGLNQYVTKELGFEFQYLFARKFWMVNTALGVIAAPGGFGTLDELMEVIALKQTNKLKRDIPIVLLGKTYWTSIINFDKMVEFGTINKKDCDQLFLTDDEDVAFEYIRSFLLGDKATSGEGYTQKSLARRHRE</sequence>
<reference evidence="2" key="1">
    <citation type="submission" date="2011-02" db="EMBL/GenBank/DDBJ databases">
        <authorList>
            <person name="Aslett M."/>
        </authorList>
    </citation>
    <scope>NUCLEOTIDE SEQUENCE</scope>
    <source>
        <strain evidence="2">Liverpool</strain>
    </source>
</reference>
<dbReference type="InterPro" id="IPR052341">
    <property type="entry name" value="LOG_family_nucleotidases"/>
</dbReference>
<feature type="compositionally biased region" description="Polar residues" evidence="1">
    <location>
        <begin position="1"/>
        <end position="18"/>
    </location>
</feature>
<dbReference type="GO" id="GO:0005829">
    <property type="term" value="C:cytosol"/>
    <property type="evidence" value="ECO:0007669"/>
    <property type="project" value="TreeGrafter"/>
</dbReference>
<dbReference type="Proteomes" id="UP000007494">
    <property type="component" value="Chromosome IX"/>
</dbReference>
<gene>
    <name evidence="3" type="ORF">BN1204_039490</name>
    <name evidence="2" type="ORF">NCLIV_039490</name>
</gene>
<dbReference type="PANTHER" id="PTHR43393">
    <property type="entry name" value="CYTOKININ RIBOSIDE 5'-MONOPHOSPHATE PHOSPHORIBOHYDROLASE"/>
    <property type="match status" value="1"/>
</dbReference>
<accession>F0VB90</accession>
<protein>
    <submittedName>
        <fullName evidence="3">Lysine decarboxylase, putative</fullName>
    </submittedName>
</protein>
<dbReference type="RefSeq" id="XP_003880907.1">
    <property type="nucleotide sequence ID" value="XM_003880858.1"/>
</dbReference>
<proteinExistence type="predicted"/>
<dbReference type="InterPro" id="IPR031100">
    <property type="entry name" value="LOG_fam"/>
</dbReference>
<dbReference type="SUPFAM" id="SSF102405">
    <property type="entry name" value="MCP/YpsA-like"/>
    <property type="match status" value="1"/>
</dbReference>
<dbReference type="VEuPathDB" id="ToxoDB:NCLIV_039490"/>
<dbReference type="GeneID" id="13440423"/>